<organism evidence="1 2">
    <name type="scientific">Mytilus coruscus</name>
    <name type="common">Sea mussel</name>
    <dbReference type="NCBI Taxonomy" id="42192"/>
    <lineage>
        <taxon>Eukaryota</taxon>
        <taxon>Metazoa</taxon>
        <taxon>Spiralia</taxon>
        <taxon>Lophotrochozoa</taxon>
        <taxon>Mollusca</taxon>
        <taxon>Bivalvia</taxon>
        <taxon>Autobranchia</taxon>
        <taxon>Pteriomorphia</taxon>
        <taxon>Mytilida</taxon>
        <taxon>Mytiloidea</taxon>
        <taxon>Mytilidae</taxon>
        <taxon>Mytilinae</taxon>
        <taxon>Mytilus</taxon>
    </lineage>
</organism>
<dbReference type="OrthoDB" id="6203899at2759"/>
<protein>
    <submittedName>
        <fullName evidence="1">Uncharacterized protein</fullName>
    </submittedName>
</protein>
<proteinExistence type="predicted"/>
<sequence>MYRTSFYRKNSSSYFAIGTYEYQTETSLLKIDEELAKCMNEKEYLNPDEIIGEILNAELYTLSKYLTACIEKASKLKYDTLIRRPKFQNISADTKANIFWTKCEKLELGTENCLQVFKTSSKFGGFCSDCAQGRKVVDEAKHMLNAMSWS</sequence>
<evidence type="ECO:0000313" key="1">
    <source>
        <dbReference type="EMBL" id="CAC5367404.1"/>
    </source>
</evidence>
<gene>
    <name evidence="1" type="ORF">MCOR_7317</name>
</gene>
<keyword evidence="2" id="KW-1185">Reference proteome</keyword>
<name>A0A6J8AG03_MYTCO</name>
<reference evidence="1 2" key="1">
    <citation type="submission" date="2020-06" db="EMBL/GenBank/DDBJ databases">
        <authorList>
            <person name="Li R."/>
            <person name="Bekaert M."/>
        </authorList>
    </citation>
    <scope>NUCLEOTIDE SEQUENCE [LARGE SCALE GENOMIC DNA]</scope>
    <source>
        <strain evidence="2">wild</strain>
    </source>
</reference>
<dbReference type="AlphaFoldDB" id="A0A6J8AG03"/>
<evidence type="ECO:0000313" key="2">
    <source>
        <dbReference type="Proteomes" id="UP000507470"/>
    </source>
</evidence>
<accession>A0A6J8AG03</accession>
<dbReference type="EMBL" id="CACVKT020001360">
    <property type="protein sequence ID" value="CAC5367404.1"/>
    <property type="molecule type" value="Genomic_DNA"/>
</dbReference>
<dbReference type="Proteomes" id="UP000507470">
    <property type="component" value="Unassembled WGS sequence"/>
</dbReference>